<feature type="region of interest" description="Disordered" evidence="6">
    <location>
        <begin position="85"/>
        <end position="108"/>
    </location>
</feature>
<evidence type="ECO:0000256" key="4">
    <source>
        <dbReference type="ARBA" id="ARBA00022723"/>
    </source>
</evidence>
<dbReference type="EC" id="3.1.3.5" evidence="3"/>
<dbReference type="AlphaFoldDB" id="A0A1V2I0Q9"/>
<evidence type="ECO:0000256" key="3">
    <source>
        <dbReference type="ARBA" id="ARBA00012643"/>
    </source>
</evidence>
<protein>
    <recommendedName>
        <fullName evidence="3">5'-nucleotidase</fullName>
        <ecNumber evidence="3">3.1.3.5</ecNumber>
    </recommendedName>
</protein>
<dbReference type="Gene3D" id="3.40.1210.10">
    <property type="entry name" value="Survival protein SurE-like phosphatase/nucleotidase"/>
    <property type="match status" value="1"/>
</dbReference>
<reference evidence="9" key="1">
    <citation type="submission" date="2016-10" db="EMBL/GenBank/DDBJ databases">
        <title>Frankia sp. NRRL B-16386 Genome sequencing.</title>
        <authorList>
            <person name="Ghodhbane-Gtari F."/>
            <person name="Swanson E."/>
            <person name="Gueddou A."/>
            <person name="Hezbri K."/>
            <person name="Ktari K."/>
            <person name="Nouioui I."/>
            <person name="Morris K."/>
            <person name="Simpson S."/>
            <person name="Abebe-Akele F."/>
            <person name="Thomas K."/>
            <person name="Gtari M."/>
            <person name="Tisa L.S."/>
        </authorList>
    </citation>
    <scope>NUCLEOTIDE SEQUENCE [LARGE SCALE GENOMIC DNA]</scope>
    <source>
        <strain evidence="9">NRRL B-16386</strain>
    </source>
</reference>
<dbReference type="STRING" id="1834516.BL253_34135"/>
<dbReference type="Proteomes" id="UP000188929">
    <property type="component" value="Unassembled WGS sequence"/>
</dbReference>
<keyword evidence="5" id="KW-0378">Hydrolase</keyword>
<proteinExistence type="inferred from homology"/>
<gene>
    <name evidence="8" type="ORF">BL253_34135</name>
</gene>
<evidence type="ECO:0000313" key="9">
    <source>
        <dbReference type="Proteomes" id="UP000188929"/>
    </source>
</evidence>
<dbReference type="SUPFAM" id="SSF64167">
    <property type="entry name" value="SurE-like"/>
    <property type="match status" value="1"/>
</dbReference>
<dbReference type="PANTHER" id="PTHR30457">
    <property type="entry name" value="5'-NUCLEOTIDASE SURE"/>
    <property type="match status" value="1"/>
</dbReference>
<keyword evidence="4" id="KW-0479">Metal-binding</keyword>
<evidence type="ECO:0000259" key="7">
    <source>
        <dbReference type="Pfam" id="PF01975"/>
    </source>
</evidence>
<dbReference type="InterPro" id="IPR036523">
    <property type="entry name" value="SurE-like_sf"/>
</dbReference>
<evidence type="ECO:0000313" key="8">
    <source>
        <dbReference type="EMBL" id="ONH22985.1"/>
    </source>
</evidence>
<dbReference type="GO" id="GO:0046872">
    <property type="term" value="F:metal ion binding"/>
    <property type="evidence" value="ECO:0007669"/>
    <property type="project" value="UniProtKB-KW"/>
</dbReference>
<sequence length="280" mass="27007">MVLAAGAAGVLFVGAAACGGSDDDGAPAAATSAPAVAATSAAPAAAPLTILVTNDDGVGAAGIDAVAKALAALPAVTVRIVAPATNQSGTGGKTSPQPPAHHDATTASGTAATAVDGFPADSVNVALDTLGVKPNLVVSGINQGQNLGPVVDLSGTVGAARAAATRGIPSIATSMGLGSAFDYAQGADLVVAWVTKHRGEFTGTGSGTALASIPNLNIPNCGTTKIRGERELPTEPTLTDMSKALTNGQDCSSTETPADEVAAFNAGFATLTSIPVKPAS</sequence>
<feature type="domain" description="Survival protein SurE-like phosphatase/nucleotidase" evidence="7">
    <location>
        <begin position="50"/>
        <end position="228"/>
    </location>
</feature>
<comment type="catalytic activity">
    <reaction evidence="1">
        <text>a ribonucleoside 5'-phosphate + H2O = a ribonucleoside + phosphate</text>
        <dbReference type="Rhea" id="RHEA:12484"/>
        <dbReference type="ChEBI" id="CHEBI:15377"/>
        <dbReference type="ChEBI" id="CHEBI:18254"/>
        <dbReference type="ChEBI" id="CHEBI:43474"/>
        <dbReference type="ChEBI" id="CHEBI:58043"/>
        <dbReference type="EC" id="3.1.3.5"/>
    </reaction>
</comment>
<evidence type="ECO:0000256" key="2">
    <source>
        <dbReference type="ARBA" id="ARBA00011062"/>
    </source>
</evidence>
<name>A0A1V2I0Q9_9ACTN</name>
<dbReference type="PANTHER" id="PTHR30457:SF0">
    <property type="entry name" value="PHOSPHATASE, PUTATIVE (AFU_ORTHOLOGUE AFUA_4G01070)-RELATED"/>
    <property type="match status" value="1"/>
</dbReference>
<evidence type="ECO:0000256" key="5">
    <source>
        <dbReference type="ARBA" id="ARBA00022801"/>
    </source>
</evidence>
<evidence type="ECO:0000256" key="1">
    <source>
        <dbReference type="ARBA" id="ARBA00000815"/>
    </source>
</evidence>
<accession>A0A1V2I0Q9</accession>
<dbReference type="InterPro" id="IPR002828">
    <property type="entry name" value="SurE-like_Pase/nucleotidase"/>
</dbReference>
<comment type="similarity">
    <text evidence="2">Belongs to the SurE nucleotidase family.</text>
</comment>
<dbReference type="InterPro" id="IPR030048">
    <property type="entry name" value="SurE"/>
</dbReference>
<dbReference type="Pfam" id="PF01975">
    <property type="entry name" value="SurE"/>
    <property type="match status" value="1"/>
</dbReference>
<dbReference type="EMBL" id="MOMC01000094">
    <property type="protein sequence ID" value="ONH22985.1"/>
    <property type="molecule type" value="Genomic_DNA"/>
</dbReference>
<comment type="caution">
    <text evidence="8">The sequence shown here is derived from an EMBL/GenBank/DDBJ whole genome shotgun (WGS) entry which is preliminary data.</text>
</comment>
<keyword evidence="9" id="KW-1185">Reference proteome</keyword>
<evidence type="ECO:0000256" key="6">
    <source>
        <dbReference type="SAM" id="MobiDB-lite"/>
    </source>
</evidence>
<dbReference type="GO" id="GO:0008253">
    <property type="term" value="F:5'-nucleotidase activity"/>
    <property type="evidence" value="ECO:0007669"/>
    <property type="project" value="UniProtKB-EC"/>
</dbReference>
<organism evidence="8 9">
    <name type="scientific">Pseudofrankia asymbiotica</name>
    <dbReference type="NCBI Taxonomy" id="1834516"/>
    <lineage>
        <taxon>Bacteria</taxon>
        <taxon>Bacillati</taxon>
        <taxon>Actinomycetota</taxon>
        <taxon>Actinomycetes</taxon>
        <taxon>Frankiales</taxon>
        <taxon>Frankiaceae</taxon>
        <taxon>Pseudofrankia</taxon>
    </lineage>
</organism>